<proteinExistence type="predicted"/>
<name>A0ABR4EH86_9PEZI</name>
<evidence type="ECO:0000313" key="3">
    <source>
        <dbReference type="Proteomes" id="UP001600888"/>
    </source>
</evidence>
<gene>
    <name evidence="2" type="ORF">FJTKL_11271</name>
</gene>
<keyword evidence="3" id="KW-1185">Reference proteome</keyword>
<evidence type="ECO:0000256" key="1">
    <source>
        <dbReference type="SAM" id="MobiDB-lite"/>
    </source>
</evidence>
<reference evidence="2 3" key="1">
    <citation type="submission" date="2024-03" db="EMBL/GenBank/DDBJ databases">
        <title>A high-quality draft genome sequence of Diaporthe vaccinii, a causative agent of upright dieback and viscid rot disease in cranberry plants.</title>
        <authorList>
            <person name="Sarrasin M."/>
            <person name="Lang B.F."/>
            <person name="Burger G."/>
        </authorList>
    </citation>
    <scope>NUCLEOTIDE SEQUENCE [LARGE SCALE GENOMIC DNA]</scope>
    <source>
        <strain evidence="2 3">IS7</strain>
    </source>
</reference>
<protein>
    <submittedName>
        <fullName evidence="2">Uncharacterized protein</fullName>
    </submittedName>
</protein>
<dbReference type="Proteomes" id="UP001600888">
    <property type="component" value="Unassembled WGS sequence"/>
</dbReference>
<sequence length="92" mass="9958">MQQPSYTRQIPCPSRSKLTEAHLSPSAVQFHPSISTLQPPFHISQLQPNSVPSFPGPRSDLPCCVTPTSLHHSLTTPGPYQQGCARLLPGTS</sequence>
<feature type="compositionally biased region" description="Polar residues" evidence="1">
    <location>
        <begin position="39"/>
        <end position="52"/>
    </location>
</feature>
<evidence type="ECO:0000313" key="2">
    <source>
        <dbReference type="EMBL" id="KAL2281798.1"/>
    </source>
</evidence>
<comment type="caution">
    <text evidence="2">The sequence shown here is derived from an EMBL/GenBank/DDBJ whole genome shotgun (WGS) entry which is preliminary data.</text>
</comment>
<organism evidence="2 3">
    <name type="scientific">Diaporthe vaccinii</name>
    <dbReference type="NCBI Taxonomy" id="105482"/>
    <lineage>
        <taxon>Eukaryota</taxon>
        <taxon>Fungi</taxon>
        <taxon>Dikarya</taxon>
        <taxon>Ascomycota</taxon>
        <taxon>Pezizomycotina</taxon>
        <taxon>Sordariomycetes</taxon>
        <taxon>Sordariomycetidae</taxon>
        <taxon>Diaporthales</taxon>
        <taxon>Diaporthaceae</taxon>
        <taxon>Diaporthe</taxon>
        <taxon>Diaporthe eres species complex</taxon>
    </lineage>
</organism>
<dbReference type="EMBL" id="JBAWTH010000054">
    <property type="protein sequence ID" value="KAL2281798.1"/>
    <property type="molecule type" value="Genomic_DNA"/>
</dbReference>
<accession>A0ABR4EH86</accession>
<feature type="region of interest" description="Disordered" evidence="1">
    <location>
        <begin position="39"/>
        <end position="58"/>
    </location>
</feature>